<dbReference type="STRING" id="526222.Desal_3164"/>
<gene>
    <name evidence="1" type="ordered locus">Desal_3164</name>
</gene>
<evidence type="ECO:0000313" key="2">
    <source>
        <dbReference type="Proteomes" id="UP000002601"/>
    </source>
</evidence>
<dbReference type="EMBL" id="CP001649">
    <property type="protein sequence ID" value="ACS81215.1"/>
    <property type="molecule type" value="Genomic_DNA"/>
</dbReference>
<dbReference type="KEGG" id="dsa:Desal_3164"/>
<reference evidence="1 2" key="1">
    <citation type="submission" date="2009-06" db="EMBL/GenBank/DDBJ databases">
        <title>Complete sequence of Desulfovibrio salexigens DSM 2638.</title>
        <authorList>
            <consortium name="US DOE Joint Genome Institute"/>
            <person name="Lucas S."/>
            <person name="Copeland A."/>
            <person name="Lapidus A."/>
            <person name="Glavina del Rio T."/>
            <person name="Tice H."/>
            <person name="Bruce D."/>
            <person name="Goodwin L."/>
            <person name="Pitluck S."/>
            <person name="Munk A.C."/>
            <person name="Brettin T."/>
            <person name="Detter J.C."/>
            <person name="Han C."/>
            <person name="Tapia R."/>
            <person name="Larimer F."/>
            <person name="Land M."/>
            <person name="Hauser L."/>
            <person name="Kyrpides N."/>
            <person name="Anderson I."/>
            <person name="Wall J.D."/>
            <person name="Arkin A.P."/>
            <person name="Dehal P."/>
            <person name="Chivian D."/>
            <person name="Giles B."/>
            <person name="Hazen T.C."/>
        </authorList>
    </citation>
    <scope>NUCLEOTIDE SEQUENCE [LARGE SCALE GENOMIC DNA]</scope>
    <source>
        <strain evidence="2">ATCC 14822 / DSM 2638 / NCIMB 8403 / VKM B-1763</strain>
    </source>
</reference>
<organism evidence="1 2">
    <name type="scientific">Maridesulfovibrio salexigens (strain ATCC 14822 / DSM 2638 / NCIMB 8403 / VKM B-1763)</name>
    <name type="common">Desulfovibrio salexigens</name>
    <dbReference type="NCBI Taxonomy" id="526222"/>
    <lineage>
        <taxon>Bacteria</taxon>
        <taxon>Pseudomonadati</taxon>
        <taxon>Thermodesulfobacteriota</taxon>
        <taxon>Desulfovibrionia</taxon>
        <taxon>Desulfovibrionales</taxon>
        <taxon>Desulfovibrionaceae</taxon>
        <taxon>Maridesulfovibrio</taxon>
    </lineage>
</organism>
<keyword evidence="2" id="KW-1185">Reference proteome</keyword>
<sequence>MWGIYSSIMAAFKRKRKCPQCGNISIVSIKDKDKTIKCSKCGKALPPQAPTV</sequence>
<name>C6C214_MARSD</name>
<dbReference type="AlphaFoldDB" id="C6C214"/>
<accession>C6C214</accession>
<protein>
    <submittedName>
        <fullName evidence="1">Uncharacterized protein</fullName>
    </submittedName>
</protein>
<dbReference type="HOGENOM" id="CLU_3079082_0_0_7"/>
<evidence type="ECO:0000313" key="1">
    <source>
        <dbReference type="EMBL" id="ACS81215.1"/>
    </source>
</evidence>
<proteinExistence type="predicted"/>
<dbReference type="Proteomes" id="UP000002601">
    <property type="component" value="Chromosome"/>
</dbReference>
<dbReference type="eggNOG" id="ENOG5031P9V">
    <property type="taxonomic scope" value="Bacteria"/>
</dbReference>